<dbReference type="OrthoDB" id="9795068at2"/>
<keyword evidence="4" id="KW-1185">Reference proteome</keyword>
<protein>
    <submittedName>
        <fullName evidence="3">Glycosyl transferase group 1</fullName>
    </submittedName>
</protein>
<evidence type="ECO:0000259" key="2">
    <source>
        <dbReference type="Pfam" id="PF13439"/>
    </source>
</evidence>
<dbReference type="STRING" id="320771.Cflav_PD5804"/>
<evidence type="ECO:0000313" key="4">
    <source>
        <dbReference type="Proteomes" id="UP000003688"/>
    </source>
</evidence>
<dbReference type="GO" id="GO:0016758">
    <property type="term" value="F:hexosyltransferase activity"/>
    <property type="evidence" value="ECO:0007669"/>
    <property type="project" value="TreeGrafter"/>
</dbReference>
<keyword evidence="3" id="KW-0808">Transferase</keyword>
<feature type="domain" description="Glycosyl transferase family 1" evidence="1">
    <location>
        <begin position="189"/>
        <end position="346"/>
    </location>
</feature>
<evidence type="ECO:0000313" key="3">
    <source>
        <dbReference type="EMBL" id="EEF63169.1"/>
    </source>
</evidence>
<dbReference type="SUPFAM" id="SSF53756">
    <property type="entry name" value="UDP-Glycosyltransferase/glycogen phosphorylase"/>
    <property type="match status" value="1"/>
</dbReference>
<accession>B9XAY4</accession>
<dbReference type="Pfam" id="PF00534">
    <property type="entry name" value="Glycos_transf_1"/>
    <property type="match status" value="1"/>
</dbReference>
<dbReference type="InterPro" id="IPR001296">
    <property type="entry name" value="Glyco_trans_1"/>
</dbReference>
<dbReference type="RefSeq" id="WP_007412982.1">
    <property type="nucleotide sequence ID" value="NZ_ABOX02000002.1"/>
</dbReference>
<dbReference type="Gene3D" id="3.40.50.2000">
    <property type="entry name" value="Glycogen Phosphorylase B"/>
    <property type="match status" value="2"/>
</dbReference>
<name>B9XAY4_PEDPL</name>
<evidence type="ECO:0000259" key="1">
    <source>
        <dbReference type="Pfam" id="PF00534"/>
    </source>
</evidence>
<sequence length="385" mass="42756">MKSHCYFIGTTLADNPVPHHFVALANELVRRGEQVVILAPHRRLDLEDHTANPAIYTWPSERPTRIVDMLFLFRLIRKYRPACMISNFGAVNIMMLTGWLTRVPARIAWYHTISGQLAQDNVAPQWRQKLLRLRKRVVYRAATHVAANSVASAKDVQETYGVLASKCSVLFNSLADPKLTTQLKDLHPEKGRFVCVGRLFPSKGQDVLIRALAILKSKTASFHVDFVGDGPALVDLQQLARSLGVEKHCTFVGRLAHPKVLNRMATAVATIVPSRNEAFGLVNIESMAVGTPIIASKVGGIVEIVRDGVDGFLVSPDDPQSLADKLYALMSNPDLRREMSLNARKRFLATFEQHHVIQQQADWLEAIMAGEPKPAIVDVSYGTLS</sequence>
<dbReference type="Pfam" id="PF13439">
    <property type="entry name" value="Glyco_transf_4"/>
    <property type="match status" value="1"/>
</dbReference>
<dbReference type="InterPro" id="IPR028098">
    <property type="entry name" value="Glyco_trans_4-like_N"/>
</dbReference>
<feature type="domain" description="Glycosyltransferase subfamily 4-like N-terminal" evidence="2">
    <location>
        <begin position="20"/>
        <end position="172"/>
    </location>
</feature>
<dbReference type="Proteomes" id="UP000003688">
    <property type="component" value="Unassembled WGS sequence"/>
</dbReference>
<organism evidence="3 4">
    <name type="scientific">Pedosphaera parvula (strain Ellin514)</name>
    <dbReference type="NCBI Taxonomy" id="320771"/>
    <lineage>
        <taxon>Bacteria</taxon>
        <taxon>Pseudomonadati</taxon>
        <taxon>Verrucomicrobiota</taxon>
        <taxon>Pedosphaerae</taxon>
        <taxon>Pedosphaerales</taxon>
        <taxon>Pedosphaeraceae</taxon>
        <taxon>Pedosphaera</taxon>
    </lineage>
</organism>
<dbReference type="PANTHER" id="PTHR45947">
    <property type="entry name" value="SULFOQUINOVOSYL TRANSFERASE SQD2"/>
    <property type="match status" value="1"/>
</dbReference>
<dbReference type="EMBL" id="ABOX02000002">
    <property type="protein sequence ID" value="EEF63169.1"/>
    <property type="molecule type" value="Genomic_DNA"/>
</dbReference>
<comment type="caution">
    <text evidence="3">The sequence shown here is derived from an EMBL/GenBank/DDBJ whole genome shotgun (WGS) entry which is preliminary data.</text>
</comment>
<dbReference type="InterPro" id="IPR050194">
    <property type="entry name" value="Glycosyltransferase_grp1"/>
</dbReference>
<proteinExistence type="predicted"/>
<dbReference type="AlphaFoldDB" id="B9XAY4"/>
<reference evidence="3 4" key="1">
    <citation type="journal article" date="2011" name="J. Bacteriol.">
        <title>Genome sequence of 'Pedosphaera parvula' Ellin514, an aerobic Verrucomicrobial isolate from pasture soil.</title>
        <authorList>
            <person name="Kant R."/>
            <person name="van Passel M.W."/>
            <person name="Sangwan P."/>
            <person name="Palva A."/>
            <person name="Lucas S."/>
            <person name="Copeland A."/>
            <person name="Lapidus A."/>
            <person name="Glavina Del Rio T."/>
            <person name="Dalin E."/>
            <person name="Tice H."/>
            <person name="Bruce D."/>
            <person name="Goodwin L."/>
            <person name="Pitluck S."/>
            <person name="Chertkov O."/>
            <person name="Larimer F.W."/>
            <person name="Land M.L."/>
            <person name="Hauser L."/>
            <person name="Brettin T.S."/>
            <person name="Detter J.C."/>
            <person name="Han S."/>
            <person name="de Vos W.M."/>
            <person name="Janssen P.H."/>
            <person name="Smidt H."/>
        </authorList>
    </citation>
    <scope>NUCLEOTIDE SEQUENCE [LARGE SCALE GENOMIC DNA]</scope>
    <source>
        <strain evidence="3 4">Ellin514</strain>
    </source>
</reference>
<dbReference type="CDD" id="cd03801">
    <property type="entry name" value="GT4_PimA-like"/>
    <property type="match status" value="1"/>
</dbReference>
<gene>
    <name evidence="3" type="ORF">Cflav_PD5804</name>
</gene>
<dbReference type="PANTHER" id="PTHR45947:SF3">
    <property type="entry name" value="SULFOQUINOVOSYL TRANSFERASE SQD2"/>
    <property type="match status" value="1"/>
</dbReference>